<proteinExistence type="inferred from homology"/>
<dbReference type="AlphaFoldDB" id="A0A381SE84"/>
<comment type="similarity">
    <text evidence="1">Belongs to the short-chain dehydrogenases/reductases (SDR) family.</text>
</comment>
<dbReference type="InterPro" id="IPR036291">
    <property type="entry name" value="NAD(P)-bd_dom_sf"/>
</dbReference>
<evidence type="ECO:0000313" key="3">
    <source>
        <dbReference type="EMBL" id="SVA02380.1"/>
    </source>
</evidence>
<keyword evidence="2" id="KW-0560">Oxidoreductase</keyword>
<gene>
    <name evidence="3" type="ORF">METZ01_LOCUS55234</name>
</gene>
<dbReference type="PRINTS" id="PR00081">
    <property type="entry name" value="GDHRDH"/>
</dbReference>
<evidence type="ECO:0000256" key="1">
    <source>
        <dbReference type="ARBA" id="ARBA00006484"/>
    </source>
</evidence>
<reference evidence="3" key="1">
    <citation type="submission" date="2018-05" db="EMBL/GenBank/DDBJ databases">
        <authorList>
            <person name="Lanie J.A."/>
            <person name="Ng W.-L."/>
            <person name="Kazmierczak K.M."/>
            <person name="Andrzejewski T.M."/>
            <person name="Davidsen T.M."/>
            <person name="Wayne K.J."/>
            <person name="Tettelin H."/>
            <person name="Glass J.I."/>
            <person name="Rusch D."/>
            <person name="Podicherti R."/>
            <person name="Tsui H.-C.T."/>
            <person name="Winkler M.E."/>
        </authorList>
    </citation>
    <scope>NUCLEOTIDE SEQUENCE</scope>
</reference>
<dbReference type="Gene3D" id="3.40.50.720">
    <property type="entry name" value="NAD(P)-binding Rossmann-like Domain"/>
    <property type="match status" value="1"/>
</dbReference>
<dbReference type="GO" id="GO:0016491">
    <property type="term" value="F:oxidoreductase activity"/>
    <property type="evidence" value="ECO:0007669"/>
    <property type="project" value="UniProtKB-KW"/>
</dbReference>
<dbReference type="InterPro" id="IPR002347">
    <property type="entry name" value="SDR_fam"/>
</dbReference>
<evidence type="ECO:0008006" key="4">
    <source>
        <dbReference type="Google" id="ProtNLM"/>
    </source>
</evidence>
<dbReference type="PANTHER" id="PTHR42879:SF2">
    <property type="entry name" value="3-OXOACYL-[ACYL-CARRIER-PROTEIN] REDUCTASE FABG"/>
    <property type="match status" value="1"/>
</dbReference>
<dbReference type="PANTHER" id="PTHR42879">
    <property type="entry name" value="3-OXOACYL-(ACYL-CARRIER-PROTEIN) REDUCTASE"/>
    <property type="match status" value="1"/>
</dbReference>
<name>A0A381SE84_9ZZZZ</name>
<evidence type="ECO:0000256" key="2">
    <source>
        <dbReference type="ARBA" id="ARBA00023002"/>
    </source>
</evidence>
<protein>
    <recommendedName>
        <fullName evidence="4">3-oxoacyl-ACP reductase</fullName>
    </recommendedName>
</protein>
<accession>A0A381SE84</accession>
<organism evidence="3">
    <name type="scientific">marine metagenome</name>
    <dbReference type="NCBI Taxonomy" id="408172"/>
    <lineage>
        <taxon>unclassified sequences</taxon>
        <taxon>metagenomes</taxon>
        <taxon>ecological metagenomes</taxon>
    </lineage>
</organism>
<dbReference type="EMBL" id="UINC01002999">
    <property type="protein sequence ID" value="SVA02380.1"/>
    <property type="molecule type" value="Genomic_DNA"/>
</dbReference>
<dbReference type="Pfam" id="PF13561">
    <property type="entry name" value="adh_short_C2"/>
    <property type="match status" value="1"/>
</dbReference>
<dbReference type="PRINTS" id="PR00080">
    <property type="entry name" value="SDRFAMILY"/>
</dbReference>
<dbReference type="InterPro" id="IPR050259">
    <property type="entry name" value="SDR"/>
</dbReference>
<dbReference type="FunFam" id="3.40.50.720:FF:000173">
    <property type="entry name" value="3-oxoacyl-[acyl-carrier protein] reductase"/>
    <property type="match status" value="1"/>
</dbReference>
<sequence length="244" mass="26426">MKGKTALVTGVAGAIGGAVCRFLAEDGLRLVLVDVDEVGIRRLADELETESYVLPLDVSEYEAVVSGCEKAFAEFGHADVLVNVAGILSNNKLLETDPAEWKRIHAVNLEGPFYLTQLTVPHMKREGWGRIVNISSYAWKSGGLTSGTAYSSSKAGMVGLTFTVAKEVAEFGVTVNGIAPAYVMSPMVMDQLTEEQRQELLKLIPVRRFSEPDEVAHAVRFLVSPLAAFITGEIIDMNGGFQFD</sequence>
<dbReference type="SUPFAM" id="SSF51735">
    <property type="entry name" value="NAD(P)-binding Rossmann-fold domains"/>
    <property type="match status" value="1"/>
</dbReference>